<keyword evidence="10" id="KW-1185">Reference proteome</keyword>
<evidence type="ECO:0000313" key="9">
    <source>
        <dbReference type="EMBL" id="MCW9707991.1"/>
    </source>
</evidence>
<evidence type="ECO:0000256" key="5">
    <source>
        <dbReference type="ARBA" id="ARBA00022801"/>
    </source>
</evidence>
<dbReference type="Gene3D" id="2.60.40.1180">
    <property type="entry name" value="Golgi alpha-mannosidase II"/>
    <property type="match status" value="1"/>
</dbReference>
<keyword evidence="4 7" id="KW-0732">Signal</keyword>
<evidence type="ECO:0000256" key="2">
    <source>
        <dbReference type="ARBA" id="ARBA00007951"/>
    </source>
</evidence>
<dbReference type="PIRSF" id="PIRSF001092">
    <property type="entry name" value="Alpha-L-fucosidase"/>
    <property type="match status" value="1"/>
</dbReference>
<dbReference type="PANTHER" id="PTHR10030">
    <property type="entry name" value="ALPHA-L-FUCOSIDASE"/>
    <property type="match status" value="1"/>
</dbReference>
<feature type="signal peptide" evidence="7">
    <location>
        <begin position="1"/>
        <end position="23"/>
    </location>
</feature>
<evidence type="ECO:0000256" key="4">
    <source>
        <dbReference type="ARBA" id="ARBA00022729"/>
    </source>
</evidence>
<dbReference type="Proteomes" id="UP001207918">
    <property type="component" value="Unassembled WGS sequence"/>
</dbReference>
<comment type="caution">
    <text evidence="9">The sequence shown here is derived from an EMBL/GenBank/DDBJ whole genome shotgun (WGS) entry which is preliminary data.</text>
</comment>
<keyword evidence="5" id="KW-0378">Hydrolase</keyword>
<dbReference type="EMBL" id="JAGGJA010000009">
    <property type="protein sequence ID" value="MCW9707991.1"/>
    <property type="molecule type" value="Genomic_DNA"/>
</dbReference>
<comment type="function">
    <text evidence="1">Alpha-L-fucosidase is responsible for hydrolyzing the alpha-1,6-linked fucose joined to the reducing-end N-acetylglucosamine of the carbohydrate moieties of glycoproteins.</text>
</comment>
<evidence type="ECO:0000256" key="1">
    <source>
        <dbReference type="ARBA" id="ARBA00004071"/>
    </source>
</evidence>
<dbReference type="InterPro" id="IPR017853">
    <property type="entry name" value="GH"/>
</dbReference>
<protein>
    <recommendedName>
        <fullName evidence="3">alpha-L-fucosidase</fullName>
        <ecNumber evidence="3">3.2.1.51</ecNumber>
    </recommendedName>
</protein>
<organism evidence="9 10">
    <name type="scientific">Fodinibius salsisoli</name>
    <dbReference type="NCBI Taxonomy" id="2820877"/>
    <lineage>
        <taxon>Bacteria</taxon>
        <taxon>Pseudomonadati</taxon>
        <taxon>Balneolota</taxon>
        <taxon>Balneolia</taxon>
        <taxon>Balneolales</taxon>
        <taxon>Balneolaceae</taxon>
        <taxon>Fodinibius</taxon>
    </lineage>
</organism>
<evidence type="ECO:0000256" key="6">
    <source>
        <dbReference type="ARBA" id="ARBA00023295"/>
    </source>
</evidence>
<dbReference type="InterPro" id="IPR057739">
    <property type="entry name" value="Glyco_hydro_29_N"/>
</dbReference>
<dbReference type="EC" id="3.2.1.51" evidence="3"/>
<dbReference type="InterPro" id="IPR000933">
    <property type="entry name" value="Glyco_hydro_29"/>
</dbReference>
<evidence type="ECO:0000256" key="3">
    <source>
        <dbReference type="ARBA" id="ARBA00012662"/>
    </source>
</evidence>
<proteinExistence type="inferred from homology"/>
<dbReference type="SUPFAM" id="SSF51445">
    <property type="entry name" value="(Trans)glycosidases"/>
    <property type="match status" value="1"/>
</dbReference>
<dbReference type="InterPro" id="IPR013780">
    <property type="entry name" value="Glyco_hydro_b"/>
</dbReference>
<dbReference type="Gene3D" id="3.20.20.80">
    <property type="entry name" value="Glycosidases"/>
    <property type="match status" value="1"/>
</dbReference>
<evidence type="ECO:0000313" key="10">
    <source>
        <dbReference type="Proteomes" id="UP001207918"/>
    </source>
</evidence>
<dbReference type="InterPro" id="IPR016286">
    <property type="entry name" value="FUC_metazoa-typ"/>
</dbReference>
<gene>
    <name evidence="9" type="ORF">J6I44_14085</name>
</gene>
<evidence type="ECO:0000256" key="7">
    <source>
        <dbReference type="SAM" id="SignalP"/>
    </source>
</evidence>
<dbReference type="PRINTS" id="PR00741">
    <property type="entry name" value="GLHYDRLASE29"/>
</dbReference>
<feature type="chain" id="PRO_5045878876" description="alpha-L-fucosidase" evidence="7">
    <location>
        <begin position="24"/>
        <end position="477"/>
    </location>
</feature>
<name>A0ABT3PQ81_9BACT</name>
<feature type="domain" description="Glycoside hydrolase family 29 N-terminal" evidence="8">
    <location>
        <begin position="24"/>
        <end position="370"/>
    </location>
</feature>
<accession>A0ABT3PQ81</accession>
<sequence length="477" mass="55463">MNYRFTLLPLLIAVFVTISTVHGQENESLKYGSQYEGKRQDEAMQKFRENRLGQFIHWGLYAIPGGKWDGKIYPGAAEWLQSWADVPPEEWSKLINQWNPDEFDAQEWAHMAKEAGFKYMTVTTKHHEGFCLWPSEYTDFDVASAPNKTDIMGELIDAYTKVGIDVYFYYSILDWHHPDWRYDIKSEEDEQAFERYKTYVDNQLTELVERYPEVKGFWFDGTWDKSVKKNGKWTLEIQQMLKSLKPGMIVNSRLRADDHGSRHFDSNDKLMGDYESGYERRLPSFREDTIVTTRDWEAVMTVPENQWGYHQDWSVSHVKSTNEVLEWITHSVAMGGNMLVNIGPKPDGTIRQQEKTLMKEIEQWMDINGEAIYAGDYLGWEKQDWGYYIADQKTNEVYALVFNVPVTQKITVATPEGISIEEAHPLKDESESLKISEKGPNEVFIHLPQPMFEAPYVIKLKVSGKDGSKGTYRKAKT</sequence>
<dbReference type="PANTHER" id="PTHR10030:SF37">
    <property type="entry name" value="ALPHA-L-FUCOSIDASE-RELATED"/>
    <property type="match status" value="1"/>
</dbReference>
<evidence type="ECO:0000259" key="8">
    <source>
        <dbReference type="Pfam" id="PF01120"/>
    </source>
</evidence>
<dbReference type="RefSeq" id="WP_265766777.1">
    <property type="nucleotide sequence ID" value="NZ_JAGGJA010000009.1"/>
</dbReference>
<dbReference type="SMART" id="SM00812">
    <property type="entry name" value="Alpha_L_fucos"/>
    <property type="match status" value="1"/>
</dbReference>
<keyword evidence="6" id="KW-0326">Glycosidase</keyword>
<reference evidence="9 10" key="1">
    <citation type="submission" date="2021-03" db="EMBL/GenBank/DDBJ databases">
        <title>Aliifodinibius sp. nov., a new bacterium isolated from saline soil.</title>
        <authorList>
            <person name="Galisteo C."/>
            <person name="De La Haba R."/>
            <person name="Sanchez-Porro C."/>
            <person name="Ventosa A."/>
        </authorList>
    </citation>
    <scope>NUCLEOTIDE SEQUENCE [LARGE SCALE GENOMIC DNA]</scope>
    <source>
        <strain evidence="9 10">1BSP15-2V2</strain>
    </source>
</reference>
<dbReference type="Pfam" id="PF01120">
    <property type="entry name" value="Alpha_L_fucos"/>
    <property type="match status" value="1"/>
</dbReference>
<comment type="similarity">
    <text evidence="2">Belongs to the glycosyl hydrolase 29 family.</text>
</comment>